<feature type="compositionally biased region" description="Low complexity" evidence="1">
    <location>
        <begin position="168"/>
        <end position="177"/>
    </location>
</feature>
<organism evidence="3 5">
    <name type="scientific">Puccinia coronata f. sp. avenae</name>
    <dbReference type="NCBI Taxonomy" id="200324"/>
    <lineage>
        <taxon>Eukaryota</taxon>
        <taxon>Fungi</taxon>
        <taxon>Dikarya</taxon>
        <taxon>Basidiomycota</taxon>
        <taxon>Pucciniomycotina</taxon>
        <taxon>Pucciniomycetes</taxon>
        <taxon>Pucciniales</taxon>
        <taxon>Pucciniaceae</taxon>
        <taxon>Puccinia</taxon>
    </lineage>
</organism>
<feature type="compositionally biased region" description="Basic and acidic residues" evidence="1">
    <location>
        <begin position="57"/>
        <end position="79"/>
    </location>
</feature>
<keyword evidence="2" id="KW-1133">Transmembrane helix</keyword>
<feature type="region of interest" description="Disordered" evidence="1">
    <location>
        <begin position="135"/>
        <end position="177"/>
    </location>
</feature>
<dbReference type="EMBL" id="PGCJ01000337">
    <property type="protein sequence ID" value="PLW31890.1"/>
    <property type="molecule type" value="Genomic_DNA"/>
</dbReference>
<feature type="region of interest" description="Disordered" evidence="1">
    <location>
        <begin position="57"/>
        <end position="89"/>
    </location>
</feature>
<comment type="caution">
    <text evidence="3">The sequence shown here is derived from an EMBL/GenBank/DDBJ whole genome shotgun (WGS) entry which is preliminary data.</text>
</comment>
<keyword evidence="2" id="KW-0472">Membrane</keyword>
<name>A0A2N5U2B9_9BASI</name>
<sequence length="177" mass="19523">MSNSGSGYLELLEHQIDDFRTSHTTPGPLAIALFFLGFIVINHLIRMLFPSGNEDGRSDVNGVSHEEPKIDERDSKGQDQDDEDDGTGSRDLMRMMLFKNQFALNYPSSRISPNRFESDTISSSLLGDTLSISSSSIAPHNPRGNILQNLPASDSRHQSSHHFHEISDSCSSSTTSI</sequence>
<evidence type="ECO:0000256" key="1">
    <source>
        <dbReference type="SAM" id="MobiDB-lite"/>
    </source>
</evidence>
<keyword evidence="5" id="KW-1185">Reference proteome</keyword>
<accession>A0A2N5U2B9</accession>
<evidence type="ECO:0000256" key="2">
    <source>
        <dbReference type="SAM" id="Phobius"/>
    </source>
</evidence>
<gene>
    <name evidence="4" type="ORF">PCANC_09559</name>
    <name evidence="3" type="ORF">PCANC_22751</name>
</gene>
<dbReference type="Proteomes" id="UP000235388">
    <property type="component" value="Unassembled WGS sequence"/>
</dbReference>
<evidence type="ECO:0000313" key="5">
    <source>
        <dbReference type="Proteomes" id="UP000235388"/>
    </source>
</evidence>
<dbReference type="OrthoDB" id="2501222at2759"/>
<feature type="compositionally biased region" description="Basic and acidic residues" evidence="1">
    <location>
        <begin position="154"/>
        <end position="167"/>
    </location>
</feature>
<protein>
    <submittedName>
        <fullName evidence="3">Uncharacterized protein</fullName>
    </submittedName>
</protein>
<feature type="transmembrane region" description="Helical" evidence="2">
    <location>
        <begin position="29"/>
        <end position="49"/>
    </location>
</feature>
<evidence type="ECO:0000313" key="4">
    <source>
        <dbReference type="EMBL" id="PLW46772.1"/>
    </source>
</evidence>
<keyword evidence="2" id="KW-0812">Transmembrane</keyword>
<reference evidence="3 5" key="1">
    <citation type="submission" date="2017-11" db="EMBL/GenBank/DDBJ databases">
        <title>De novo assembly and phasing of dikaryotic genomes from two isolates of Puccinia coronata f. sp. avenae, the causal agent of oat crown rust.</title>
        <authorList>
            <person name="Miller M.E."/>
            <person name="Zhang Y."/>
            <person name="Omidvar V."/>
            <person name="Sperschneider J."/>
            <person name="Schwessinger B."/>
            <person name="Raley C."/>
            <person name="Palmer J.M."/>
            <person name="Garnica D."/>
            <person name="Upadhyaya N."/>
            <person name="Rathjen J."/>
            <person name="Taylor J.M."/>
            <person name="Park R.F."/>
            <person name="Dodds P.N."/>
            <person name="Hirsch C.D."/>
            <person name="Kianian S.F."/>
            <person name="Figueroa M."/>
        </authorList>
    </citation>
    <scope>NUCLEOTIDE SEQUENCE [LARGE SCALE GENOMIC DNA]</scope>
    <source>
        <strain evidence="3">12NC29</strain>
    </source>
</reference>
<dbReference type="AlphaFoldDB" id="A0A2N5U2B9"/>
<evidence type="ECO:0000313" key="3">
    <source>
        <dbReference type="EMBL" id="PLW31890.1"/>
    </source>
</evidence>
<proteinExistence type="predicted"/>
<dbReference type="EMBL" id="PGCJ01000116">
    <property type="protein sequence ID" value="PLW46772.1"/>
    <property type="molecule type" value="Genomic_DNA"/>
</dbReference>